<comment type="caution">
    <text evidence="19">The sequence shown here is derived from an EMBL/GenBank/DDBJ whole genome shotgun (WGS) entry which is preliminary data.</text>
</comment>
<dbReference type="FunFam" id="1.10.20.10:FF:000035">
    <property type="entry name" value="Nuclear transcription factor Y subunit B-3"/>
    <property type="match status" value="1"/>
</dbReference>
<keyword evidence="12" id="KW-0010">Activator</keyword>
<evidence type="ECO:0000256" key="7">
    <source>
        <dbReference type="ARBA" id="ARBA00022729"/>
    </source>
</evidence>
<evidence type="ECO:0000313" key="19">
    <source>
        <dbReference type="EMBL" id="KAG6383194.1"/>
    </source>
</evidence>
<dbReference type="GO" id="GO:0006355">
    <property type="term" value="P:regulation of DNA-templated transcription"/>
    <property type="evidence" value="ECO:0007669"/>
    <property type="project" value="InterPro"/>
</dbReference>
<dbReference type="GO" id="GO:0051707">
    <property type="term" value="P:response to other organism"/>
    <property type="evidence" value="ECO:0007669"/>
    <property type="project" value="UniProtKB-ARBA"/>
</dbReference>
<feature type="compositionally biased region" description="Low complexity" evidence="17">
    <location>
        <begin position="7"/>
        <end position="18"/>
    </location>
</feature>
<dbReference type="Pfam" id="PF00808">
    <property type="entry name" value="CBFD_NFYB_HMF"/>
    <property type="match status" value="1"/>
</dbReference>
<evidence type="ECO:0000256" key="1">
    <source>
        <dbReference type="ARBA" id="ARBA00004191"/>
    </source>
</evidence>
<evidence type="ECO:0000256" key="6">
    <source>
        <dbReference type="ARBA" id="ARBA00022614"/>
    </source>
</evidence>
<dbReference type="PROSITE" id="PS00685">
    <property type="entry name" value="NFYB_HAP3"/>
    <property type="match status" value="1"/>
</dbReference>
<evidence type="ECO:0000256" key="12">
    <source>
        <dbReference type="ARBA" id="ARBA00023159"/>
    </source>
</evidence>
<dbReference type="PRINTS" id="PR00615">
    <property type="entry name" value="CCAATSUBUNTA"/>
</dbReference>
<accession>A0A8X8VVJ7</accession>
<keyword evidence="9" id="KW-0805">Transcription regulation</keyword>
<keyword evidence="20" id="KW-1185">Reference proteome</keyword>
<dbReference type="InterPro" id="IPR003956">
    <property type="entry name" value="Transcrpt_fac_NFYB/HAP3_CS"/>
</dbReference>
<reference evidence="19" key="1">
    <citation type="submission" date="2018-01" db="EMBL/GenBank/DDBJ databases">
        <authorList>
            <person name="Mao J.F."/>
        </authorList>
    </citation>
    <scope>NUCLEOTIDE SEQUENCE</scope>
    <source>
        <strain evidence="19">Huo1</strain>
        <tissue evidence="19">Leaf</tissue>
    </source>
</reference>
<dbReference type="EMBL" id="PNBA02000692">
    <property type="protein sequence ID" value="KAG6383194.1"/>
    <property type="molecule type" value="Genomic_DNA"/>
</dbReference>
<keyword evidence="10" id="KW-0238">DNA-binding</keyword>
<keyword evidence="6" id="KW-0433">Leucine-rich repeat</keyword>
<dbReference type="PANTHER" id="PTHR32093:SF50">
    <property type="entry name" value="EXTENSIN-LIKE PROTEIN"/>
    <property type="match status" value="1"/>
</dbReference>
<keyword evidence="8" id="KW-0677">Repeat</keyword>
<dbReference type="InterPro" id="IPR003591">
    <property type="entry name" value="Leu-rich_rpt_typical-subtyp"/>
</dbReference>
<name>A0A8X8VVJ7_SALSN</name>
<keyword evidence="5" id="KW-0964">Secreted</keyword>
<keyword evidence="13" id="KW-0804">Transcription</keyword>
<evidence type="ECO:0000259" key="18">
    <source>
        <dbReference type="Pfam" id="PF00808"/>
    </source>
</evidence>
<comment type="subcellular location">
    <subcellularLocation>
        <location evidence="2">Membrane</location>
    </subcellularLocation>
    <subcellularLocation>
        <location evidence="1">Secreted</location>
        <location evidence="1">Cell wall</location>
    </subcellularLocation>
</comment>
<dbReference type="GO" id="GO:0046982">
    <property type="term" value="F:protein heterodimerization activity"/>
    <property type="evidence" value="ECO:0007669"/>
    <property type="project" value="InterPro"/>
</dbReference>
<evidence type="ECO:0000313" key="20">
    <source>
        <dbReference type="Proteomes" id="UP000298416"/>
    </source>
</evidence>
<keyword evidence="11" id="KW-0472">Membrane</keyword>
<evidence type="ECO:0000256" key="10">
    <source>
        <dbReference type="ARBA" id="ARBA00023125"/>
    </source>
</evidence>
<keyword evidence="15" id="KW-0379">Hydroxylation</keyword>
<evidence type="ECO:0000256" key="16">
    <source>
        <dbReference type="ARBA" id="ARBA00041871"/>
    </source>
</evidence>
<evidence type="ECO:0000256" key="15">
    <source>
        <dbReference type="ARBA" id="ARBA00023278"/>
    </source>
</evidence>
<dbReference type="InterPro" id="IPR032675">
    <property type="entry name" value="LRR_dom_sf"/>
</dbReference>
<gene>
    <name evidence="19" type="ORF">SASPL_157059</name>
</gene>
<dbReference type="InterPro" id="IPR003958">
    <property type="entry name" value="CBFA_NFYB_domain"/>
</dbReference>
<feature type="domain" description="Transcription factor CBF/NF-Y/archaeal histone" evidence="18">
    <location>
        <begin position="24"/>
        <end position="88"/>
    </location>
</feature>
<dbReference type="GO" id="GO:0016020">
    <property type="term" value="C:membrane"/>
    <property type="evidence" value="ECO:0007669"/>
    <property type="project" value="UniProtKB-SubCell"/>
</dbReference>
<dbReference type="SMART" id="SM00369">
    <property type="entry name" value="LRR_TYP"/>
    <property type="match status" value="3"/>
</dbReference>
<dbReference type="PANTHER" id="PTHR32093">
    <property type="entry name" value="LEUCINE-RICH REPEAT EXTENSIN-LIKE PROTEIN 3-RELATED"/>
    <property type="match status" value="1"/>
</dbReference>
<evidence type="ECO:0000256" key="5">
    <source>
        <dbReference type="ARBA" id="ARBA00022525"/>
    </source>
</evidence>
<keyword evidence="7" id="KW-0732">Signal</keyword>
<dbReference type="Proteomes" id="UP000298416">
    <property type="component" value="Unassembled WGS sequence"/>
</dbReference>
<evidence type="ECO:0000256" key="2">
    <source>
        <dbReference type="ARBA" id="ARBA00004370"/>
    </source>
</evidence>
<dbReference type="Gene3D" id="3.80.10.10">
    <property type="entry name" value="Ribonuclease Inhibitor"/>
    <property type="match status" value="2"/>
</dbReference>
<reference evidence="19" key="2">
    <citation type="submission" date="2020-08" db="EMBL/GenBank/DDBJ databases">
        <title>Plant Genome Project.</title>
        <authorList>
            <person name="Zhang R.-G."/>
        </authorList>
    </citation>
    <scope>NUCLEOTIDE SEQUENCE</scope>
    <source>
        <strain evidence="19">Huo1</strain>
        <tissue evidence="19">Leaf</tissue>
    </source>
</reference>
<dbReference type="GO" id="GO:0005634">
    <property type="term" value="C:nucleus"/>
    <property type="evidence" value="ECO:0007669"/>
    <property type="project" value="InterPro"/>
</dbReference>
<evidence type="ECO:0000256" key="17">
    <source>
        <dbReference type="SAM" id="MobiDB-lite"/>
    </source>
</evidence>
<dbReference type="FunFam" id="3.80.10.10:FF:000224">
    <property type="entry name" value="Leucine-rich repeat extensin-like protein 1"/>
    <property type="match status" value="1"/>
</dbReference>
<keyword evidence="14" id="KW-0325">Glycoprotein</keyword>
<sequence length="610" mass="66301">MADSDNDSGGHSNSNASSREQDRFLPIANVSRIMKKALPANAKISKDAKETVQECVSEFISFVTGEASDKCQREKRKTINGDDLLWAMTTLGFEEYVEPLKVYLAKYREMEGEKSSVAGVKEGGGGGGGGAVSSGGGIYGVFCSYLSDDLSGFVTYLMIMDGKQTSQICCLKYCIHEMALEIGLVVLLFSMLLLSLTLDISNKEINLHHLNLITLTNQNALKPPLHATLFLLLLLLSTTLAKNHHSPAAGRHPHHAPKNATAVRLRQAYDALQSWKRVIYSDPRQLTSNWRGPDVCAYRGVYCAPHPNDTSITATVAGIDLNHGDLAGFLPESLGLLSDLALLHLNSNRFCGILPSSLANLSLLFELDLSNNRFVGPFPAVVLALPSLHFLDLRYNEFEGPVPPELFNNNKLDAIFINNNWLTSVIPASLGSSSASVVVFANNRFSGCLPPTIAKFADTLEELLLINSSISGCLPVELGFLYKLRVLDISQNDIVGPIPYSLAGLAHLEQLNLGHNRLSGTVPEGICALPNLANFTFSYNFLCEEEGICGNLTARGVAYDDRRNCLPEKPRQRSEKECEAEKPVECFEGECGGREIHDGVSVSATSPPPS</sequence>
<evidence type="ECO:0000256" key="4">
    <source>
        <dbReference type="ARBA" id="ARBA00022512"/>
    </source>
</evidence>
<dbReference type="GO" id="GO:0006952">
    <property type="term" value="P:defense response"/>
    <property type="evidence" value="ECO:0007669"/>
    <property type="project" value="UniProtKB-ARBA"/>
</dbReference>
<dbReference type="AlphaFoldDB" id="A0A8X8VVJ7"/>
<protein>
    <recommendedName>
        <fullName evidence="16">Cell wall hydroxyproline-rich glycoprotein</fullName>
    </recommendedName>
</protein>
<dbReference type="CDD" id="cd22907">
    <property type="entry name" value="HFD_NFYB"/>
    <property type="match status" value="1"/>
</dbReference>
<dbReference type="InterPro" id="IPR001611">
    <property type="entry name" value="Leu-rich_rpt"/>
</dbReference>
<dbReference type="Pfam" id="PF00560">
    <property type="entry name" value="LRR_1"/>
    <property type="match status" value="2"/>
</dbReference>
<evidence type="ECO:0000256" key="11">
    <source>
        <dbReference type="ARBA" id="ARBA00023136"/>
    </source>
</evidence>
<organism evidence="19">
    <name type="scientific">Salvia splendens</name>
    <name type="common">Scarlet sage</name>
    <dbReference type="NCBI Taxonomy" id="180675"/>
    <lineage>
        <taxon>Eukaryota</taxon>
        <taxon>Viridiplantae</taxon>
        <taxon>Streptophyta</taxon>
        <taxon>Embryophyta</taxon>
        <taxon>Tracheophyta</taxon>
        <taxon>Spermatophyta</taxon>
        <taxon>Magnoliopsida</taxon>
        <taxon>eudicotyledons</taxon>
        <taxon>Gunneridae</taxon>
        <taxon>Pentapetalae</taxon>
        <taxon>asterids</taxon>
        <taxon>lamiids</taxon>
        <taxon>Lamiales</taxon>
        <taxon>Lamiaceae</taxon>
        <taxon>Nepetoideae</taxon>
        <taxon>Mentheae</taxon>
        <taxon>Salviinae</taxon>
        <taxon>Salvia</taxon>
        <taxon>Salvia subgen. Calosphace</taxon>
        <taxon>core Calosphace</taxon>
    </lineage>
</organism>
<evidence type="ECO:0000256" key="14">
    <source>
        <dbReference type="ARBA" id="ARBA00023180"/>
    </source>
</evidence>
<dbReference type="InterPro" id="IPR009072">
    <property type="entry name" value="Histone-fold"/>
</dbReference>
<evidence type="ECO:0000256" key="13">
    <source>
        <dbReference type="ARBA" id="ARBA00023163"/>
    </source>
</evidence>
<evidence type="ECO:0000256" key="8">
    <source>
        <dbReference type="ARBA" id="ARBA00022737"/>
    </source>
</evidence>
<dbReference type="Gene3D" id="1.10.20.10">
    <property type="entry name" value="Histone, subunit A"/>
    <property type="match status" value="1"/>
</dbReference>
<dbReference type="FunFam" id="3.80.10.10:FF:000041">
    <property type="entry name" value="LRR receptor-like serine/threonine-protein kinase ERECTA"/>
    <property type="match status" value="1"/>
</dbReference>
<dbReference type="InterPro" id="IPR051582">
    <property type="entry name" value="LRR_extensin-like_regulator"/>
</dbReference>
<proteinExistence type="inferred from homology"/>
<evidence type="ECO:0000256" key="3">
    <source>
        <dbReference type="ARBA" id="ARBA00009053"/>
    </source>
</evidence>
<dbReference type="SUPFAM" id="SSF52058">
    <property type="entry name" value="L domain-like"/>
    <property type="match status" value="1"/>
</dbReference>
<dbReference type="Pfam" id="PF13855">
    <property type="entry name" value="LRR_8"/>
    <property type="match status" value="1"/>
</dbReference>
<dbReference type="GO" id="GO:0043565">
    <property type="term" value="F:sequence-specific DNA binding"/>
    <property type="evidence" value="ECO:0007669"/>
    <property type="project" value="InterPro"/>
</dbReference>
<feature type="region of interest" description="Disordered" evidence="17">
    <location>
        <begin position="1"/>
        <end position="23"/>
    </location>
</feature>
<keyword evidence="4" id="KW-0134">Cell wall</keyword>
<comment type="similarity">
    <text evidence="3">Belongs to the NFYB/HAP3 subunit family.</text>
</comment>
<dbReference type="SUPFAM" id="SSF47113">
    <property type="entry name" value="Histone-fold"/>
    <property type="match status" value="1"/>
</dbReference>
<evidence type="ECO:0000256" key="9">
    <source>
        <dbReference type="ARBA" id="ARBA00023015"/>
    </source>
</evidence>